<evidence type="ECO:0000313" key="2">
    <source>
        <dbReference type="EMBL" id="OAQ74267.1"/>
    </source>
</evidence>
<reference evidence="2 3" key="1">
    <citation type="journal article" date="2016" name="PLoS Pathog.">
        <title>Biosynthesis of antibiotic leucinostatins in bio-control fungus Purpureocillium lilacinum and their inhibition on phytophthora revealed by genome mining.</title>
        <authorList>
            <person name="Wang G."/>
            <person name="Liu Z."/>
            <person name="Lin R."/>
            <person name="Li E."/>
            <person name="Mao Z."/>
            <person name="Ling J."/>
            <person name="Yang Y."/>
            <person name="Yin W.B."/>
            <person name="Xie B."/>
        </authorList>
    </citation>
    <scope>NUCLEOTIDE SEQUENCE [LARGE SCALE GENOMIC DNA]</scope>
    <source>
        <strain evidence="2">170</strain>
    </source>
</reference>
<keyword evidence="1" id="KW-0472">Membrane</keyword>
<dbReference type="KEGG" id="pchm:VFPPC_01808"/>
<dbReference type="AlphaFoldDB" id="A0A179G8Y2"/>
<evidence type="ECO:0000313" key="3">
    <source>
        <dbReference type="Proteomes" id="UP000078397"/>
    </source>
</evidence>
<keyword evidence="1" id="KW-1133">Transmembrane helix</keyword>
<accession>A0A179G8Y2</accession>
<dbReference type="OrthoDB" id="5015154at2759"/>
<dbReference type="Proteomes" id="UP000078397">
    <property type="component" value="Unassembled WGS sequence"/>
</dbReference>
<sequence>MIWSIICLPFRLLRWTLKLLWWYLISTLPIWILPFIIGVLNGFFLWQYDAHQTETLPWRAVYEYLTVNNAMRNASATRAPYHIAQLRESIEWYDTVGLTKFDPRVGLLNPPASETLGLAQLNEMNVFYRKTTPLDSGKPWHHWVYVSAQPMRSESLFLDAWDQGFNELLKYHYANPPAHDAKFNYVSCTGSTFCEMFRLTGPSLLHFTTESDRSNGLRFPLPGHDPVTVRLVELPITNPRALPLTPGIFPSTFNQLRSFTDSEHAWRLAHPYSRPTQTFRRLDDITEEKAQLYPRTYGQLIRLDNTIRKFFGQGDDSMSRFIARHAGIGSSVYGHRIATAVWMLISSWFPSASDERRKQSVLGSSGNDTGYESLRENFGFENETNNEAEAAGAAMVFAHSMMKDVMERFVESLPEEMQEALMDLGDSDWSFFETYLGDAKRAQENKKLEKAAEAEGEPE</sequence>
<dbReference type="RefSeq" id="XP_018150350.1">
    <property type="nucleotide sequence ID" value="XM_018281575.1"/>
</dbReference>
<dbReference type="EMBL" id="LSBJ02000001">
    <property type="protein sequence ID" value="OAQ74267.1"/>
    <property type="molecule type" value="Genomic_DNA"/>
</dbReference>
<proteinExistence type="predicted"/>
<keyword evidence="1" id="KW-0812">Transmembrane</keyword>
<keyword evidence="3" id="KW-1185">Reference proteome</keyword>
<protein>
    <submittedName>
        <fullName evidence="2">Uncharacterized protein</fullName>
    </submittedName>
</protein>
<comment type="caution">
    <text evidence="2">The sequence shown here is derived from an EMBL/GenBank/DDBJ whole genome shotgun (WGS) entry which is preliminary data.</text>
</comment>
<name>A0A179G8Y2_METCM</name>
<gene>
    <name evidence="2" type="ORF">VFPPC_01808</name>
</gene>
<dbReference type="GeneID" id="28845569"/>
<evidence type="ECO:0000256" key="1">
    <source>
        <dbReference type="SAM" id="Phobius"/>
    </source>
</evidence>
<organism evidence="2 3">
    <name type="scientific">Pochonia chlamydosporia 170</name>
    <dbReference type="NCBI Taxonomy" id="1380566"/>
    <lineage>
        <taxon>Eukaryota</taxon>
        <taxon>Fungi</taxon>
        <taxon>Dikarya</taxon>
        <taxon>Ascomycota</taxon>
        <taxon>Pezizomycotina</taxon>
        <taxon>Sordariomycetes</taxon>
        <taxon>Hypocreomycetidae</taxon>
        <taxon>Hypocreales</taxon>
        <taxon>Clavicipitaceae</taxon>
        <taxon>Pochonia</taxon>
    </lineage>
</organism>
<feature type="transmembrane region" description="Helical" evidence="1">
    <location>
        <begin position="20"/>
        <end position="46"/>
    </location>
</feature>